<evidence type="ECO:0000259" key="1">
    <source>
        <dbReference type="PROSITE" id="PS50075"/>
    </source>
</evidence>
<reference evidence="2 3" key="1">
    <citation type="journal article" date="2019" name="Int. J. Syst. Evol. Microbiol.">
        <title>Streptomyces cyaneochromogenes sp. nov., a blue pigment-producing actinomycete from manganese-contaminated soil.</title>
        <authorList>
            <person name="Tang X."/>
            <person name="Zhao J."/>
            <person name="Li K."/>
            <person name="Chen Z."/>
            <person name="Sun Y."/>
            <person name="Gao J."/>
        </authorList>
    </citation>
    <scope>NUCLEOTIDE SEQUENCE [LARGE SCALE GENOMIC DNA]</scope>
    <source>
        <strain evidence="2 3">MK-45</strain>
    </source>
</reference>
<dbReference type="PROSITE" id="PS50075">
    <property type="entry name" value="CARRIER"/>
    <property type="match status" value="1"/>
</dbReference>
<dbReference type="KEGG" id="scya:EJ357_39460"/>
<dbReference type="Proteomes" id="UP000280298">
    <property type="component" value="Chromosome"/>
</dbReference>
<accession>A0A3Q9EYQ3</accession>
<evidence type="ECO:0000313" key="3">
    <source>
        <dbReference type="Proteomes" id="UP000280298"/>
    </source>
</evidence>
<dbReference type="Gene3D" id="1.10.1200.10">
    <property type="entry name" value="ACP-like"/>
    <property type="match status" value="1"/>
</dbReference>
<proteinExistence type="predicted"/>
<sequence length="85" mass="9466">MDNTAVVESVETALTDVLEREVSGLTAEQRLFEDLHLDSTSVMEMLMFLEDRLGIVIDPETLDMDDFQTVGTLTAYLQRLLGAGE</sequence>
<dbReference type="AlphaFoldDB" id="A0A3Q9EYQ3"/>
<protein>
    <submittedName>
        <fullName evidence="2">Acyl carrier protein</fullName>
    </submittedName>
</protein>
<dbReference type="OrthoDB" id="3392378at2"/>
<dbReference type="InterPro" id="IPR036736">
    <property type="entry name" value="ACP-like_sf"/>
</dbReference>
<dbReference type="SUPFAM" id="SSF47336">
    <property type="entry name" value="ACP-like"/>
    <property type="match status" value="1"/>
</dbReference>
<dbReference type="Pfam" id="PF00550">
    <property type="entry name" value="PP-binding"/>
    <property type="match status" value="1"/>
</dbReference>
<gene>
    <name evidence="2" type="ORF">EJ357_39460</name>
</gene>
<name>A0A3Q9EYQ3_9ACTN</name>
<dbReference type="InterPro" id="IPR009081">
    <property type="entry name" value="PP-bd_ACP"/>
</dbReference>
<organism evidence="2 3">
    <name type="scientific">Streptomyces cyaneochromogenes</name>
    <dbReference type="NCBI Taxonomy" id="2496836"/>
    <lineage>
        <taxon>Bacteria</taxon>
        <taxon>Bacillati</taxon>
        <taxon>Actinomycetota</taxon>
        <taxon>Actinomycetes</taxon>
        <taxon>Kitasatosporales</taxon>
        <taxon>Streptomycetaceae</taxon>
        <taxon>Streptomyces</taxon>
    </lineage>
</organism>
<keyword evidence="3" id="KW-1185">Reference proteome</keyword>
<dbReference type="RefSeq" id="WP_126396430.1">
    <property type="nucleotide sequence ID" value="NZ_CP034539.1"/>
</dbReference>
<evidence type="ECO:0000313" key="2">
    <source>
        <dbReference type="EMBL" id="AZQ38777.1"/>
    </source>
</evidence>
<dbReference type="EMBL" id="CP034539">
    <property type="protein sequence ID" value="AZQ38777.1"/>
    <property type="molecule type" value="Genomic_DNA"/>
</dbReference>
<feature type="domain" description="Carrier" evidence="1">
    <location>
        <begin position="1"/>
        <end position="81"/>
    </location>
</feature>